<dbReference type="Proteomes" id="UP000179524">
    <property type="component" value="Unassembled WGS sequence"/>
</dbReference>
<dbReference type="AlphaFoldDB" id="A0A1S2LL22"/>
<reference evidence="1 2" key="1">
    <citation type="submission" date="2016-10" db="EMBL/GenBank/DDBJ databases">
        <title>Draft genome sequences of four alkaliphilic bacteria belonging to the Anaerobacillus genus.</title>
        <authorList>
            <person name="Bassil N.M."/>
            <person name="Lloyd J.R."/>
        </authorList>
    </citation>
    <scope>NUCLEOTIDE SEQUENCE [LARGE SCALE GENOMIC DNA]</scope>
    <source>
        <strain evidence="1 2">DSM 18345</strain>
    </source>
</reference>
<name>A0A1S2LL22_9BACI</name>
<protein>
    <submittedName>
        <fullName evidence="1">Uncharacterized protein</fullName>
    </submittedName>
</protein>
<comment type="caution">
    <text evidence="1">The sequence shown here is derived from an EMBL/GenBank/DDBJ whole genome shotgun (WGS) entry which is preliminary data.</text>
</comment>
<sequence>MEQRLIKESKRQSVGKITFLTPYYKEGRGNATTAKRIVTGLNKNRVHTDVVAFDEQSISTDIVEKIERNPLLHILHFRRFSDWQEKNQFYFETPYVITSGGTDVNIDIFKEEHKEKIGRVLGNAAAITVFSHDSKQKLLSVYENLESKVHVIKQSVWLPEISGIRPKEKVNLTDNGFNIVLPAGLRAVKDVLFVMPALIELKQQFPKLTFTIVGSAIERSVLNEVIDVTKKYPWVSYYEDVPFEEMSSIYEQSDVIINSSFSEGQSSALLEAMFFKKPVVARNNGGNKSIIDHGRTGFLFATLQQFYNQIKELVLHDELRQYVTKHASEYVMKEHHLEKEITSYLHLYNKVLNYC</sequence>
<dbReference type="SUPFAM" id="SSF53756">
    <property type="entry name" value="UDP-Glycosyltransferase/glycogen phosphorylase"/>
    <property type="match status" value="1"/>
</dbReference>
<evidence type="ECO:0000313" key="2">
    <source>
        <dbReference type="Proteomes" id="UP000179524"/>
    </source>
</evidence>
<dbReference type="Pfam" id="PF13692">
    <property type="entry name" value="Glyco_trans_1_4"/>
    <property type="match status" value="1"/>
</dbReference>
<keyword evidence="2" id="KW-1185">Reference proteome</keyword>
<dbReference type="InterPro" id="IPR052622">
    <property type="entry name" value="Glycosyltransferase_G1"/>
</dbReference>
<proteinExistence type="predicted"/>
<dbReference type="PANTHER" id="PTHR46660">
    <property type="match status" value="1"/>
</dbReference>
<dbReference type="Gene3D" id="3.40.50.2000">
    <property type="entry name" value="Glycogen Phosphorylase B"/>
    <property type="match status" value="2"/>
</dbReference>
<evidence type="ECO:0000313" key="1">
    <source>
        <dbReference type="EMBL" id="OIJ13034.1"/>
    </source>
</evidence>
<organism evidence="1 2">
    <name type="scientific">Anaerobacillus alkalilacustris</name>
    <dbReference type="NCBI Taxonomy" id="393763"/>
    <lineage>
        <taxon>Bacteria</taxon>
        <taxon>Bacillati</taxon>
        <taxon>Bacillota</taxon>
        <taxon>Bacilli</taxon>
        <taxon>Bacillales</taxon>
        <taxon>Bacillaceae</taxon>
        <taxon>Anaerobacillus</taxon>
    </lineage>
</organism>
<dbReference type="EMBL" id="MLQR01000029">
    <property type="protein sequence ID" value="OIJ13034.1"/>
    <property type="molecule type" value="Genomic_DNA"/>
</dbReference>
<gene>
    <name evidence="1" type="ORF">BKP37_10955</name>
</gene>
<dbReference type="RefSeq" id="WP_071309631.1">
    <property type="nucleotide sequence ID" value="NZ_MLQR01000029.1"/>
</dbReference>
<accession>A0A1S2LL22</accession>
<dbReference type="CDD" id="cd03801">
    <property type="entry name" value="GT4_PimA-like"/>
    <property type="match status" value="1"/>
</dbReference>
<dbReference type="PANTHER" id="PTHR46660:SF2">
    <property type="entry name" value="GLYCOSYLTRANSFERASE 1 DOMAIN-CONTAINING PROTEIN 1"/>
    <property type="match status" value="1"/>
</dbReference>